<feature type="region of interest" description="Disordered" evidence="1">
    <location>
        <begin position="257"/>
        <end position="414"/>
    </location>
</feature>
<evidence type="ECO:0000256" key="1">
    <source>
        <dbReference type="SAM" id="MobiDB-lite"/>
    </source>
</evidence>
<proteinExistence type="predicted"/>
<feature type="compositionally biased region" description="Acidic residues" evidence="1">
    <location>
        <begin position="354"/>
        <end position="375"/>
    </location>
</feature>
<organism evidence="2 3">
    <name type="scientific">Hydnum rufescens UP504</name>
    <dbReference type="NCBI Taxonomy" id="1448309"/>
    <lineage>
        <taxon>Eukaryota</taxon>
        <taxon>Fungi</taxon>
        <taxon>Dikarya</taxon>
        <taxon>Basidiomycota</taxon>
        <taxon>Agaricomycotina</taxon>
        <taxon>Agaricomycetes</taxon>
        <taxon>Cantharellales</taxon>
        <taxon>Hydnaceae</taxon>
        <taxon>Hydnum</taxon>
    </lineage>
</organism>
<keyword evidence="3" id="KW-1185">Reference proteome</keyword>
<reference evidence="2" key="1">
    <citation type="journal article" date="2020" name="Nat. Commun.">
        <title>Large-scale genome sequencing of mycorrhizal fungi provides insights into the early evolution of symbiotic traits.</title>
        <authorList>
            <person name="Miyauchi S."/>
            <person name="Kiss E."/>
            <person name="Kuo A."/>
            <person name="Drula E."/>
            <person name="Kohler A."/>
            <person name="Sanchez-Garcia M."/>
            <person name="Morin E."/>
            <person name="Andreopoulos B."/>
            <person name="Barry K.W."/>
            <person name="Bonito G."/>
            <person name="Buee M."/>
            <person name="Carver A."/>
            <person name="Chen C."/>
            <person name="Cichocki N."/>
            <person name="Clum A."/>
            <person name="Culley D."/>
            <person name="Crous P.W."/>
            <person name="Fauchery L."/>
            <person name="Girlanda M."/>
            <person name="Hayes R.D."/>
            <person name="Keri Z."/>
            <person name="LaButti K."/>
            <person name="Lipzen A."/>
            <person name="Lombard V."/>
            <person name="Magnuson J."/>
            <person name="Maillard F."/>
            <person name="Murat C."/>
            <person name="Nolan M."/>
            <person name="Ohm R.A."/>
            <person name="Pangilinan J."/>
            <person name="Pereira M.F."/>
            <person name="Perotto S."/>
            <person name="Peter M."/>
            <person name="Pfister S."/>
            <person name="Riley R."/>
            <person name="Sitrit Y."/>
            <person name="Stielow J.B."/>
            <person name="Szollosi G."/>
            <person name="Zifcakova L."/>
            <person name="Stursova M."/>
            <person name="Spatafora J.W."/>
            <person name="Tedersoo L."/>
            <person name="Vaario L.M."/>
            <person name="Yamada A."/>
            <person name="Yan M."/>
            <person name="Wang P."/>
            <person name="Xu J."/>
            <person name="Bruns T."/>
            <person name="Baldrian P."/>
            <person name="Vilgalys R."/>
            <person name="Dunand C."/>
            <person name="Henrissat B."/>
            <person name="Grigoriev I.V."/>
            <person name="Hibbett D."/>
            <person name="Nagy L.G."/>
            <person name="Martin F.M."/>
        </authorList>
    </citation>
    <scope>NUCLEOTIDE SEQUENCE</scope>
    <source>
        <strain evidence="2">UP504</strain>
    </source>
</reference>
<feature type="compositionally biased region" description="Basic and acidic residues" evidence="1">
    <location>
        <begin position="298"/>
        <end position="322"/>
    </location>
</feature>
<dbReference type="AlphaFoldDB" id="A0A9P6DHI7"/>
<name>A0A9P6DHI7_9AGAM</name>
<feature type="region of interest" description="Disordered" evidence="1">
    <location>
        <begin position="216"/>
        <end position="238"/>
    </location>
</feature>
<evidence type="ECO:0000313" key="2">
    <source>
        <dbReference type="EMBL" id="KAF9503947.1"/>
    </source>
</evidence>
<dbReference type="EMBL" id="MU129283">
    <property type="protein sequence ID" value="KAF9503947.1"/>
    <property type="molecule type" value="Genomic_DNA"/>
</dbReference>
<evidence type="ECO:0000313" key="3">
    <source>
        <dbReference type="Proteomes" id="UP000886523"/>
    </source>
</evidence>
<sequence>MAQGKIWQHEATQTPTPECQAPNTMIMQSRTTHPPKQVLSLCENPPDEVTDELSPPNMTIDKIAYHTPAEVGAFALHKPPLHEKQMYTATHHPTQEPSTQTPAISMSMVNIWYHTPTAAGTFALCKNSPARKMDLIYGTTPLLQQIPFPCAKTPLHKKWMCEATHNPIQEPSRHKLVQAQAPGADIELDTDNWHPAGTLQGPPGFFNPALYPVAFTPEDDDRPQKVHATKAHSATKVHTSTKVCIATKVPLNKMKDAWSTKSRYHSASEDRANDSSDDDKYDNGNDSEAQPICSKHGSIKEHVSRRNSDRRASKIKGKELKAHSQKGQSTDETEEEAVSKAKAKGCYDLHTDDSGEEEEGDEDEDNEDEDDEDKEVEAVVGIRKPSPKKVMKSSKGASQKSSEGPQSEINGDFP</sequence>
<protein>
    <submittedName>
        <fullName evidence="2">Uncharacterized protein</fullName>
    </submittedName>
</protein>
<feature type="compositionally biased region" description="Basic residues" evidence="1">
    <location>
        <begin position="225"/>
        <end position="235"/>
    </location>
</feature>
<feature type="compositionally biased region" description="Polar residues" evidence="1">
    <location>
        <begin position="396"/>
        <end position="414"/>
    </location>
</feature>
<accession>A0A9P6DHI7</accession>
<dbReference type="Proteomes" id="UP000886523">
    <property type="component" value="Unassembled WGS sequence"/>
</dbReference>
<comment type="caution">
    <text evidence="2">The sequence shown here is derived from an EMBL/GenBank/DDBJ whole genome shotgun (WGS) entry which is preliminary data.</text>
</comment>
<gene>
    <name evidence="2" type="ORF">BS47DRAFT_1369162</name>
</gene>